<gene>
    <name evidence="8" type="ORF">HMPREF0645_0106</name>
</gene>
<name>D1PT21_9BACT</name>
<feature type="transmembrane region" description="Helical" evidence="7">
    <location>
        <begin position="65"/>
        <end position="83"/>
    </location>
</feature>
<dbReference type="Proteomes" id="UP000003160">
    <property type="component" value="Unassembled WGS sequence"/>
</dbReference>
<comment type="similarity">
    <text evidence="2">Belongs to the UPF0410 family.</text>
</comment>
<dbReference type="AlphaFoldDB" id="D1PT21"/>
<keyword evidence="9" id="KW-1185">Reference proteome</keyword>
<evidence type="ECO:0000256" key="7">
    <source>
        <dbReference type="SAM" id="Phobius"/>
    </source>
</evidence>
<dbReference type="eggNOG" id="ENOG5033MG7">
    <property type="taxonomic scope" value="Bacteria"/>
</dbReference>
<reference evidence="8 9" key="1">
    <citation type="submission" date="2009-10" db="EMBL/GenBank/DDBJ databases">
        <authorList>
            <person name="Qin X."/>
            <person name="Bachman B."/>
            <person name="Battles P."/>
            <person name="Bell A."/>
            <person name="Bess C."/>
            <person name="Bickham C."/>
            <person name="Chaboub L."/>
            <person name="Chen D."/>
            <person name="Coyle M."/>
            <person name="Deiros D.R."/>
            <person name="Dinh H."/>
            <person name="Forbes L."/>
            <person name="Fowler G."/>
            <person name="Francisco L."/>
            <person name="Fu Q."/>
            <person name="Gubbala S."/>
            <person name="Hale W."/>
            <person name="Han Y."/>
            <person name="Hemphill L."/>
            <person name="Highlander S.K."/>
            <person name="Hirani K."/>
            <person name="Hogues M."/>
            <person name="Jackson L."/>
            <person name="Jakkamsetti A."/>
            <person name="Javaid M."/>
            <person name="Jiang H."/>
            <person name="Korchina V."/>
            <person name="Kovar C."/>
            <person name="Lara F."/>
            <person name="Lee S."/>
            <person name="Mata R."/>
            <person name="Mathew T."/>
            <person name="Moen C."/>
            <person name="Morales K."/>
            <person name="Munidasa M."/>
            <person name="Nazareth L."/>
            <person name="Ngo R."/>
            <person name="Nguyen L."/>
            <person name="Okwuonu G."/>
            <person name="Ongeri F."/>
            <person name="Patil S."/>
            <person name="Petrosino J."/>
            <person name="Pham C."/>
            <person name="Pham P."/>
            <person name="Pu L.-L."/>
            <person name="Puazo M."/>
            <person name="Raj R."/>
            <person name="Reid J."/>
            <person name="Rouhana J."/>
            <person name="Saada N."/>
            <person name="Shang Y."/>
            <person name="Simmons D."/>
            <person name="Thornton R."/>
            <person name="Warren J."/>
            <person name="Weissenberger G."/>
            <person name="Zhang J."/>
            <person name="Zhang L."/>
            <person name="Zhou C."/>
            <person name="Zhu D."/>
            <person name="Muzny D."/>
            <person name="Worley K."/>
            <person name="Gibbs R."/>
        </authorList>
    </citation>
    <scope>NUCLEOTIDE SEQUENCE [LARGE SCALE GENOMIC DNA]</scope>
    <source>
        <strain evidence="8 9">DSM 17361</strain>
    </source>
</reference>
<dbReference type="Pfam" id="PF04226">
    <property type="entry name" value="Transgly_assoc"/>
    <property type="match status" value="1"/>
</dbReference>
<sequence>MFITTFKQIEIMIWTIIVGLLAGLIAGKIMGHDGQGCLVDLLLGLVGGFVGGNVLGWVGIEWNGVIGQIATAVIGAVIILWVWSKIKK</sequence>
<accession>D1PT21</accession>
<comment type="caution">
    <text evidence="8">The sequence shown here is derived from an EMBL/GenBank/DDBJ whole genome shotgun (WGS) entry which is preliminary data.</text>
</comment>
<protein>
    <submittedName>
        <fullName evidence="8">Transglycosylase associated protein</fullName>
    </submittedName>
</protein>
<dbReference type="EMBL" id="ACKS01000009">
    <property type="protein sequence ID" value="EFA45515.1"/>
    <property type="molecule type" value="Genomic_DNA"/>
</dbReference>
<proteinExistence type="inferred from homology"/>
<evidence type="ECO:0000256" key="5">
    <source>
        <dbReference type="ARBA" id="ARBA00022989"/>
    </source>
</evidence>
<evidence type="ECO:0000256" key="6">
    <source>
        <dbReference type="ARBA" id="ARBA00023136"/>
    </source>
</evidence>
<keyword evidence="4 7" id="KW-0812">Transmembrane</keyword>
<dbReference type="InterPro" id="IPR007341">
    <property type="entry name" value="Transgly_assoc"/>
</dbReference>
<evidence type="ECO:0000256" key="1">
    <source>
        <dbReference type="ARBA" id="ARBA00004651"/>
    </source>
</evidence>
<evidence type="ECO:0000313" key="8">
    <source>
        <dbReference type="EMBL" id="EFA45515.1"/>
    </source>
</evidence>
<evidence type="ECO:0000313" key="9">
    <source>
        <dbReference type="Proteomes" id="UP000003160"/>
    </source>
</evidence>
<keyword evidence="6 7" id="KW-0472">Membrane</keyword>
<dbReference type="GO" id="GO:0005886">
    <property type="term" value="C:plasma membrane"/>
    <property type="evidence" value="ECO:0007669"/>
    <property type="project" value="UniProtKB-SubCell"/>
</dbReference>
<organism evidence="8 9">
    <name type="scientific">Hallella bergensis DSM 17361</name>
    <dbReference type="NCBI Taxonomy" id="585502"/>
    <lineage>
        <taxon>Bacteria</taxon>
        <taxon>Pseudomonadati</taxon>
        <taxon>Bacteroidota</taxon>
        <taxon>Bacteroidia</taxon>
        <taxon>Bacteroidales</taxon>
        <taxon>Prevotellaceae</taxon>
        <taxon>Hallella</taxon>
    </lineage>
</organism>
<evidence type="ECO:0000256" key="3">
    <source>
        <dbReference type="ARBA" id="ARBA00022475"/>
    </source>
</evidence>
<evidence type="ECO:0000256" key="2">
    <source>
        <dbReference type="ARBA" id="ARBA00011006"/>
    </source>
</evidence>
<keyword evidence="3" id="KW-1003">Cell membrane</keyword>
<feature type="transmembrane region" description="Helical" evidence="7">
    <location>
        <begin position="12"/>
        <end position="31"/>
    </location>
</feature>
<comment type="subcellular location">
    <subcellularLocation>
        <location evidence="1">Cell membrane</location>
        <topology evidence="1">Multi-pass membrane protein</topology>
    </subcellularLocation>
</comment>
<evidence type="ECO:0000256" key="4">
    <source>
        <dbReference type="ARBA" id="ARBA00022692"/>
    </source>
</evidence>
<keyword evidence="5 7" id="KW-1133">Transmembrane helix</keyword>
<dbReference type="HOGENOM" id="CLU_160040_0_1_10"/>
<dbReference type="PANTHER" id="PTHR33884:SF3">
    <property type="entry name" value="UPF0410 PROTEIN YMGE"/>
    <property type="match status" value="1"/>
</dbReference>
<dbReference type="PANTHER" id="PTHR33884">
    <property type="entry name" value="UPF0410 PROTEIN YMGE"/>
    <property type="match status" value="1"/>
</dbReference>
<feature type="transmembrane region" description="Helical" evidence="7">
    <location>
        <begin position="38"/>
        <end position="59"/>
    </location>
</feature>